<organism evidence="1 2">
    <name type="scientific">Cohnella silvisoli</name>
    <dbReference type="NCBI Taxonomy" id="2873699"/>
    <lineage>
        <taxon>Bacteria</taxon>
        <taxon>Bacillati</taxon>
        <taxon>Bacillota</taxon>
        <taxon>Bacilli</taxon>
        <taxon>Bacillales</taxon>
        <taxon>Paenibacillaceae</taxon>
        <taxon>Cohnella</taxon>
    </lineage>
</organism>
<dbReference type="EMBL" id="JASKHM010000001">
    <property type="protein sequence ID" value="MEQ4481460.1"/>
    <property type="molecule type" value="Genomic_DNA"/>
</dbReference>
<protein>
    <recommendedName>
        <fullName evidence="3">HNH endonuclease</fullName>
    </recommendedName>
</protein>
<name>A0ABV1KMZ2_9BACL</name>
<dbReference type="RefSeq" id="WP_232182035.1">
    <property type="nucleotide sequence ID" value="NZ_JAIOAP010000001.1"/>
</dbReference>
<proteinExistence type="predicted"/>
<keyword evidence="2" id="KW-1185">Reference proteome</keyword>
<reference evidence="1 2" key="1">
    <citation type="journal article" date="2023" name="Genome Announc.">
        <title>Pan-Genome Analyses of the Genus Cohnella and Proposal of the Novel Species Cohnella silvisoli sp. nov., Isolated from Forest Soil.</title>
        <authorList>
            <person name="Wang C."/>
            <person name="Mao L."/>
            <person name="Bao G."/>
            <person name="Zhu H."/>
        </authorList>
    </citation>
    <scope>NUCLEOTIDE SEQUENCE [LARGE SCALE GENOMIC DNA]</scope>
    <source>
        <strain evidence="1 2">NL03-T5-1</strain>
    </source>
</reference>
<dbReference type="Proteomes" id="UP001493487">
    <property type="component" value="Unassembled WGS sequence"/>
</dbReference>
<comment type="caution">
    <text evidence="1">The sequence shown here is derived from an EMBL/GenBank/DDBJ whole genome shotgun (WGS) entry which is preliminary data.</text>
</comment>
<sequence length="150" mass="17959">MNKNLKRDQRLEVAKRWISEYKGNKWISSYRKRYGISSECAIQELLLLQVPLTKEEIINGRKGARARSRKAKEKALRIARSEKKRNKKTGSIKIDVPWQDETYFYIAGYTDWGFPYGITWEENERMNNDYSLFRTLPPEDSKEEEIYPWE</sequence>
<evidence type="ECO:0008006" key="3">
    <source>
        <dbReference type="Google" id="ProtNLM"/>
    </source>
</evidence>
<evidence type="ECO:0000313" key="1">
    <source>
        <dbReference type="EMBL" id="MEQ4481460.1"/>
    </source>
</evidence>
<accession>A0ABV1KMZ2</accession>
<gene>
    <name evidence="1" type="ORF">QJS35_03540</name>
</gene>
<evidence type="ECO:0000313" key="2">
    <source>
        <dbReference type="Proteomes" id="UP001493487"/>
    </source>
</evidence>